<dbReference type="CDD" id="cd07103">
    <property type="entry name" value="ALDH_F5_SSADH_GabD"/>
    <property type="match status" value="1"/>
</dbReference>
<dbReference type="InterPro" id="IPR015590">
    <property type="entry name" value="Aldehyde_DH_dom"/>
</dbReference>
<dbReference type="Gene3D" id="3.40.309.10">
    <property type="entry name" value="Aldehyde Dehydrogenase, Chain A, domain 2"/>
    <property type="match status" value="1"/>
</dbReference>
<sequence length="479" mass="50874">MSETVPALLIGGEFRRETSQPRAEIVNPCTEDVLWTAPAAGAAEVAEALAHARAAFPRWAAVHGWERAKVLRAIARAMERRKPEIARALSLEIGRPIAQSEGEVVIAIEQFDWFAGEAERLFGETIPSRQGGRLQAVPEPVGIVAAFTAWNFPVNLLARKIAPALAAGCPVICRPSEQTPLTSTLIALACVEGGVPSGVVQMLHGPADIVTSLLMQAEEVRKISLTGSTRVGKLLLAQAAQTVKRASMELGGHTPVVICEDADVDAAAAQCAAFKFRNAGQVCIAPNRFYVHEDLASRFTDGMVAAARALVLGDSQDPATTMGPLTLASQRDRVEALCVETIADGARCLTGGRRPASRNTGFFFEPTVLADVPDTARIMREEPFGPLAPIATFRDLDDAIGRANSTPYALAAYGFTSSQTKADALSRGLHAGMVGVNTFMIAHAEAPFGGVDHSGMGREGGRQAINDYLNVKMTHFMAA</sequence>
<dbReference type="PROSITE" id="PS00070">
    <property type="entry name" value="ALDEHYDE_DEHYDR_CYS"/>
    <property type="match status" value="1"/>
</dbReference>
<reference evidence="5" key="1">
    <citation type="submission" date="2016-11" db="EMBL/GenBank/DDBJ databases">
        <title>Mesorhizobium oceanicum sp. nov., isolated from deep seawater in South China Sea.</title>
        <authorList>
            <person name="Fu G.-Y."/>
        </authorList>
    </citation>
    <scope>NUCLEOTIDE SEQUENCE [LARGE SCALE GENOMIC DNA]</scope>
    <source>
        <strain evidence="5">B7</strain>
    </source>
</reference>
<proteinExistence type="inferred from homology"/>
<dbReference type="InterPro" id="IPR016163">
    <property type="entry name" value="Ald_DH_C"/>
</dbReference>
<dbReference type="FunFam" id="3.40.605.10:FF:000007">
    <property type="entry name" value="NAD/NADP-dependent betaine aldehyde dehydrogenase"/>
    <property type="match status" value="1"/>
</dbReference>
<evidence type="ECO:0000259" key="3">
    <source>
        <dbReference type="Pfam" id="PF00171"/>
    </source>
</evidence>
<feature type="domain" description="Aldehyde dehydrogenase" evidence="3">
    <location>
        <begin position="18"/>
        <end position="473"/>
    </location>
</feature>
<protein>
    <recommendedName>
        <fullName evidence="3">Aldehyde dehydrogenase domain-containing protein</fullName>
    </recommendedName>
</protein>
<dbReference type="RefSeq" id="WP_072602877.1">
    <property type="nucleotide sequence ID" value="NZ_CP018171.1"/>
</dbReference>
<evidence type="ECO:0000313" key="5">
    <source>
        <dbReference type="Proteomes" id="UP000182840"/>
    </source>
</evidence>
<gene>
    <name evidence="4" type="ORF">BSQ44_08105</name>
</gene>
<dbReference type="InterPro" id="IPR050740">
    <property type="entry name" value="Aldehyde_DH_Superfamily"/>
</dbReference>
<comment type="similarity">
    <text evidence="1">Belongs to the aldehyde dehydrogenase family.</text>
</comment>
<organism evidence="4 5">
    <name type="scientific">Aquibium oceanicum</name>
    <dbReference type="NCBI Taxonomy" id="1670800"/>
    <lineage>
        <taxon>Bacteria</taxon>
        <taxon>Pseudomonadati</taxon>
        <taxon>Pseudomonadota</taxon>
        <taxon>Alphaproteobacteria</taxon>
        <taxon>Hyphomicrobiales</taxon>
        <taxon>Phyllobacteriaceae</taxon>
        <taxon>Aquibium</taxon>
    </lineage>
</organism>
<dbReference type="KEGG" id="meso:BSQ44_08105"/>
<dbReference type="Pfam" id="PF00171">
    <property type="entry name" value="Aldedh"/>
    <property type="match status" value="1"/>
</dbReference>
<dbReference type="Proteomes" id="UP000182840">
    <property type="component" value="Chromosome"/>
</dbReference>
<dbReference type="GO" id="GO:0016620">
    <property type="term" value="F:oxidoreductase activity, acting on the aldehyde or oxo group of donors, NAD or NADP as acceptor"/>
    <property type="evidence" value="ECO:0007669"/>
    <property type="project" value="InterPro"/>
</dbReference>
<dbReference type="InterPro" id="IPR016162">
    <property type="entry name" value="Ald_DH_N"/>
</dbReference>
<name>A0A1L3SPS3_9HYPH</name>
<dbReference type="PANTHER" id="PTHR43353:SF5">
    <property type="entry name" value="SUCCINATE-SEMIALDEHYDE DEHYDROGENASE, MITOCHONDRIAL"/>
    <property type="match status" value="1"/>
</dbReference>
<dbReference type="AlphaFoldDB" id="A0A1L3SPS3"/>
<dbReference type="STRING" id="1670800.BSQ44_08105"/>
<dbReference type="Gene3D" id="3.40.605.10">
    <property type="entry name" value="Aldehyde Dehydrogenase, Chain A, domain 1"/>
    <property type="match status" value="1"/>
</dbReference>
<dbReference type="PANTHER" id="PTHR43353">
    <property type="entry name" value="SUCCINATE-SEMIALDEHYDE DEHYDROGENASE, MITOCHONDRIAL"/>
    <property type="match status" value="1"/>
</dbReference>
<keyword evidence="5" id="KW-1185">Reference proteome</keyword>
<dbReference type="OrthoDB" id="9812625at2"/>
<evidence type="ECO:0000313" key="4">
    <source>
        <dbReference type="EMBL" id="APH71335.1"/>
    </source>
</evidence>
<evidence type="ECO:0000256" key="1">
    <source>
        <dbReference type="ARBA" id="ARBA00009986"/>
    </source>
</evidence>
<dbReference type="InterPro" id="IPR016161">
    <property type="entry name" value="Ald_DH/histidinol_DH"/>
</dbReference>
<dbReference type="InterPro" id="IPR016160">
    <property type="entry name" value="Ald_DH_CS_CYS"/>
</dbReference>
<accession>A0A1L3SPS3</accession>
<dbReference type="EMBL" id="CP018171">
    <property type="protein sequence ID" value="APH71335.1"/>
    <property type="molecule type" value="Genomic_DNA"/>
</dbReference>
<evidence type="ECO:0000256" key="2">
    <source>
        <dbReference type="ARBA" id="ARBA00023002"/>
    </source>
</evidence>
<keyword evidence="2" id="KW-0560">Oxidoreductase</keyword>
<dbReference type="SUPFAM" id="SSF53720">
    <property type="entry name" value="ALDH-like"/>
    <property type="match status" value="1"/>
</dbReference>